<evidence type="ECO:0000313" key="2">
    <source>
        <dbReference type="EMBL" id="KUO22062.1"/>
    </source>
</evidence>
<reference evidence="2 3" key="1">
    <citation type="submission" date="2015-10" db="EMBL/GenBank/DDBJ databases">
        <title>Draft genome sequence of Streptomyces sp. RV15, isolated from a marine sponge.</title>
        <authorList>
            <person name="Ruckert C."/>
            <person name="Abdelmohsen U.R."/>
            <person name="Winkler A."/>
            <person name="Hentschel U."/>
            <person name="Kalinowski J."/>
            <person name="Kampfer P."/>
            <person name="Glaeser S."/>
        </authorList>
    </citation>
    <scope>NUCLEOTIDE SEQUENCE [LARGE SCALE GENOMIC DNA]</scope>
    <source>
        <strain evidence="2 3">RV15</strain>
    </source>
</reference>
<sequence>MLDERKGRPMTMPYEDGDARLIPRPELTLPALRQAVATVAPSRLPEFFEDLQRAFVRAGDEDSVVPIRMFYRPWGVVVEIERHPETAAGCTPPSRPSATRTRPYGTVPSVKPGRSYELRTVRSPVAGWHWEPFQDDLLDGLLDAARAETERLANEVAVRESMVFLEGSAYTGPGPGVRTESRGLLMLTYLTDVRGERIVVVQVSWFGWQAKAHDDQDSGRHGNYQPAQGARGAQAVAGQQPIPPQQAPFTGRGGGAVAAAHLSGRPSRRSRSRRRRARSRRPRWLCTVAGRARPRPPGLG</sequence>
<evidence type="ECO:0000256" key="1">
    <source>
        <dbReference type="SAM" id="MobiDB-lite"/>
    </source>
</evidence>
<gene>
    <name evidence="2" type="ORF">AQJ91_05600</name>
</gene>
<dbReference type="AlphaFoldDB" id="A0A101V3Y1"/>
<proteinExistence type="predicted"/>
<accession>A0A101V3Y1</accession>
<evidence type="ECO:0000313" key="3">
    <source>
        <dbReference type="Proteomes" id="UP000053260"/>
    </source>
</evidence>
<feature type="region of interest" description="Disordered" evidence="1">
    <location>
        <begin position="86"/>
        <end position="109"/>
    </location>
</feature>
<dbReference type="Proteomes" id="UP000053260">
    <property type="component" value="Unassembled WGS sequence"/>
</dbReference>
<organism evidence="2 3">
    <name type="scientific">Streptomyces dysideae</name>
    <dbReference type="NCBI Taxonomy" id="909626"/>
    <lineage>
        <taxon>Bacteria</taxon>
        <taxon>Bacillati</taxon>
        <taxon>Actinomycetota</taxon>
        <taxon>Actinomycetes</taxon>
        <taxon>Kitasatosporales</taxon>
        <taxon>Streptomycetaceae</taxon>
        <taxon>Streptomyces</taxon>
    </lineage>
</organism>
<feature type="compositionally biased region" description="Low complexity" evidence="1">
    <location>
        <begin position="225"/>
        <end position="240"/>
    </location>
</feature>
<dbReference type="EMBL" id="LMXB01000019">
    <property type="protein sequence ID" value="KUO22062.1"/>
    <property type="molecule type" value="Genomic_DNA"/>
</dbReference>
<feature type="region of interest" description="Disordered" evidence="1">
    <location>
        <begin position="213"/>
        <end position="300"/>
    </location>
</feature>
<comment type="caution">
    <text evidence="2">The sequence shown here is derived from an EMBL/GenBank/DDBJ whole genome shotgun (WGS) entry which is preliminary data.</text>
</comment>
<keyword evidence="3" id="KW-1185">Reference proteome</keyword>
<name>A0A101V3Y1_9ACTN</name>
<feature type="compositionally biased region" description="Basic residues" evidence="1">
    <location>
        <begin position="266"/>
        <end position="283"/>
    </location>
</feature>
<protein>
    <submittedName>
        <fullName evidence="2">Uncharacterized protein</fullName>
    </submittedName>
</protein>